<evidence type="ECO:0000313" key="2">
    <source>
        <dbReference type="Proteomes" id="UP001141806"/>
    </source>
</evidence>
<organism evidence="1 2">
    <name type="scientific">Protea cynaroides</name>
    <dbReference type="NCBI Taxonomy" id="273540"/>
    <lineage>
        <taxon>Eukaryota</taxon>
        <taxon>Viridiplantae</taxon>
        <taxon>Streptophyta</taxon>
        <taxon>Embryophyta</taxon>
        <taxon>Tracheophyta</taxon>
        <taxon>Spermatophyta</taxon>
        <taxon>Magnoliopsida</taxon>
        <taxon>Proteales</taxon>
        <taxon>Proteaceae</taxon>
        <taxon>Protea</taxon>
    </lineage>
</organism>
<comment type="caution">
    <text evidence="1">The sequence shown here is derived from an EMBL/GenBank/DDBJ whole genome shotgun (WGS) entry which is preliminary data.</text>
</comment>
<proteinExistence type="predicted"/>
<sequence length="100" mass="11180">MPPQLTHLGTGSFGLSEHPEQEVQEASLFQAFATCKSLTCLSGFRDFVQDYLATIHPWGFLRLLRAVVFAPTHDVLCYCKDLMVHALLDSSLFHLILISS</sequence>
<dbReference type="AlphaFoldDB" id="A0A9Q0L1L0"/>
<protein>
    <submittedName>
        <fullName evidence="1">Uncharacterized protein</fullName>
    </submittedName>
</protein>
<name>A0A9Q0L1L0_9MAGN</name>
<dbReference type="Proteomes" id="UP001141806">
    <property type="component" value="Unassembled WGS sequence"/>
</dbReference>
<dbReference type="OrthoDB" id="1727799at2759"/>
<keyword evidence="2" id="KW-1185">Reference proteome</keyword>
<evidence type="ECO:0000313" key="1">
    <source>
        <dbReference type="EMBL" id="KAJ4980274.1"/>
    </source>
</evidence>
<gene>
    <name evidence="1" type="ORF">NE237_031111</name>
</gene>
<accession>A0A9Q0L1L0</accession>
<dbReference type="EMBL" id="JAMYWD010000001">
    <property type="protein sequence ID" value="KAJ4980274.1"/>
    <property type="molecule type" value="Genomic_DNA"/>
</dbReference>
<reference evidence="1" key="1">
    <citation type="journal article" date="2023" name="Plant J.">
        <title>The genome of the king protea, Protea cynaroides.</title>
        <authorList>
            <person name="Chang J."/>
            <person name="Duong T.A."/>
            <person name="Schoeman C."/>
            <person name="Ma X."/>
            <person name="Roodt D."/>
            <person name="Barker N."/>
            <person name="Li Z."/>
            <person name="Van de Peer Y."/>
            <person name="Mizrachi E."/>
        </authorList>
    </citation>
    <scope>NUCLEOTIDE SEQUENCE</scope>
    <source>
        <tissue evidence="1">Young leaves</tissue>
    </source>
</reference>